<evidence type="ECO:0000313" key="2">
    <source>
        <dbReference type="EMBL" id="CAB3224211.1"/>
    </source>
</evidence>
<feature type="region of interest" description="Disordered" evidence="1">
    <location>
        <begin position="1"/>
        <end position="51"/>
    </location>
</feature>
<dbReference type="AlphaFoldDB" id="A0A8S0YVR2"/>
<name>A0A8S0YVR2_ARCPL</name>
<accession>A0A8S0YVR2</accession>
<reference evidence="2 3" key="1">
    <citation type="submission" date="2020-04" db="EMBL/GenBank/DDBJ databases">
        <authorList>
            <person name="Wallbank WR R."/>
            <person name="Pardo Diaz C."/>
            <person name="Kozak K."/>
            <person name="Martin S."/>
            <person name="Jiggins C."/>
            <person name="Moest M."/>
            <person name="Warren A I."/>
            <person name="Byers J.R.P. K."/>
            <person name="Montejo-Kovacevich G."/>
            <person name="Yen C E."/>
        </authorList>
    </citation>
    <scope>NUCLEOTIDE SEQUENCE [LARGE SCALE GENOMIC DNA]</scope>
</reference>
<gene>
    <name evidence="2" type="ORF">APLA_LOCUS1791</name>
</gene>
<proteinExistence type="predicted"/>
<dbReference type="OrthoDB" id="423462at2759"/>
<dbReference type="Proteomes" id="UP000494256">
    <property type="component" value="Unassembled WGS sequence"/>
</dbReference>
<feature type="compositionally biased region" description="Basic residues" evidence="1">
    <location>
        <begin position="7"/>
        <end position="17"/>
    </location>
</feature>
<sequence length="169" mass="19471">MRISRELRHKLRKTRRKVRDERQDSNANGRNVSPKVFKSKSKSGTKPVRPTDLTTMLESLESIMPYHDQYIDNPFSSPSPLTSPNDERLDPFGSRRLEKLYMQGGGTFRAVSRDRILEPQQSRDGDKYLRLGDDTPSTLFLVSYADFKLRVVLTLGLSVLLFLLELQLK</sequence>
<organism evidence="2 3">
    <name type="scientific">Arctia plantaginis</name>
    <name type="common">Wood tiger moth</name>
    <name type="synonym">Phalaena plantaginis</name>
    <dbReference type="NCBI Taxonomy" id="874455"/>
    <lineage>
        <taxon>Eukaryota</taxon>
        <taxon>Metazoa</taxon>
        <taxon>Ecdysozoa</taxon>
        <taxon>Arthropoda</taxon>
        <taxon>Hexapoda</taxon>
        <taxon>Insecta</taxon>
        <taxon>Pterygota</taxon>
        <taxon>Neoptera</taxon>
        <taxon>Endopterygota</taxon>
        <taxon>Lepidoptera</taxon>
        <taxon>Glossata</taxon>
        <taxon>Ditrysia</taxon>
        <taxon>Noctuoidea</taxon>
        <taxon>Erebidae</taxon>
        <taxon>Arctiinae</taxon>
        <taxon>Arctia</taxon>
    </lineage>
</organism>
<comment type="caution">
    <text evidence="2">The sequence shown here is derived from an EMBL/GenBank/DDBJ whole genome shotgun (WGS) entry which is preliminary data.</text>
</comment>
<dbReference type="EMBL" id="CADEBD010000171">
    <property type="protein sequence ID" value="CAB3224211.1"/>
    <property type="molecule type" value="Genomic_DNA"/>
</dbReference>
<evidence type="ECO:0000256" key="1">
    <source>
        <dbReference type="SAM" id="MobiDB-lite"/>
    </source>
</evidence>
<protein>
    <submittedName>
        <fullName evidence="2">Uncharacterized protein</fullName>
    </submittedName>
</protein>
<evidence type="ECO:0000313" key="3">
    <source>
        <dbReference type="Proteomes" id="UP000494256"/>
    </source>
</evidence>